<dbReference type="EMBL" id="CP031743">
    <property type="protein sequence ID" value="AXQ89599.1"/>
    <property type="molecule type" value="Genomic_DNA"/>
</dbReference>
<dbReference type="RefSeq" id="WP_000587324.1">
    <property type="nucleotide sequence ID" value="NZ_AERY01000156.1"/>
</dbReference>
<evidence type="ECO:0000313" key="1">
    <source>
        <dbReference type="EMBL" id="AXQ89599.1"/>
    </source>
</evidence>
<organism evidence="1">
    <name type="scientific">Acinetobacter baumannii WM99c</name>
    <dbReference type="NCBI Taxonomy" id="945555"/>
    <lineage>
        <taxon>Bacteria</taxon>
        <taxon>Pseudomonadati</taxon>
        <taxon>Pseudomonadota</taxon>
        <taxon>Gammaproteobacteria</taxon>
        <taxon>Moraxellales</taxon>
        <taxon>Moraxellaceae</taxon>
        <taxon>Acinetobacter</taxon>
        <taxon>Acinetobacter calcoaceticus/baumannii complex</taxon>
    </lineage>
</organism>
<name>A0A385ETI7_ACIBA</name>
<sequence length="169" mass="18617">MIITDEMLAVLDQSSGPVGLLECIEVSHPNWPRVLRYIVNSSDPMDLTHEDGQTFTYSFAPLNITRSNEEENLDQKITAAIGDVGSEIPDLVDLVLKDSVRIPPILNYRAYVIGKYDLPCTYAKGLEVIVITRDWKGTSFEAQAPGLNDSGNGEIYSASTDPSLEGFYS</sequence>
<protein>
    <recommendedName>
        <fullName evidence="2">DUF1833 domain-containing protein</fullName>
    </recommendedName>
</protein>
<accession>A0A385ETI7</accession>
<dbReference type="AlphaFoldDB" id="A0A385ETI7"/>
<evidence type="ECO:0008006" key="2">
    <source>
        <dbReference type="Google" id="ProtNLM"/>
    </source>
</evidence>
<dbReference type="InterPro" id="IPR014974">
    <property type="entry name" value="DUF1833"/>
</dbReference>
<reference evidence="1" key="1">
    <citation type="submission" date="2018-08" db="EMBL/GenBank/DDBJ databases">
        <title>Complete genome sequence of Acinetobacter baumannii strain WM99c.</title>
        <authorList>
            <person name="Nigro S.J."/>
            <person name="Wick R.R."/>
            <person name="Holt K.E."/>
            <person name="Hall R.M."/>
        </authorList>
    </citation>
    <scope>NUCLEOTIDE SEQUENCE</scope>
    <source>
        <strain evidence="1">WM99c</strain>
    </source>
</reference>
<dbReference type="Pfam" id="PF08875">
    <property type="entry name" value="DUF1833"/>
    <property type="match status" value="1"/>
</dbReference>
<proteinExistence type="predicted"/>
<gene>
    <name evidence="1" type="ORF">BSF95_01206</name>
</gene>